<dbReference type="EMBL" id="CP138854">
    <property type="protein sequence ID" value="WPJ89753.1"/>
    <property type="molecule type" value="Genomic_DNA"/>
</dbReference>
<dbReference type="InterPro" id="IPR006379">
    <property type="entry name" value="HAD-SF_hydro_IIB"/>
</dbReference>
<dbReference type="Gene3D" id="3.30.1240.10">
    <property type="match status" value="1"/>
</dbReference>
<organism evidence="1 2">
    <name type="scientific">Schaalia turicensis</name>
    <dbReference type="NCBI Taxonomy" id="131111"/>
    <lineage>
        <taxon>Bacteria</taxon>
        <taxon>Bacillati</taxon>
        <taxon>Actinomycetota</taxon>
        <taxon>Actinomycetes</taxon>
        <taxon>Actinomycetales</taxon>
        <taxon>Actinomycetaceae</taxon>
        <taxon>Schaalia</taxon>
    </lineage>
</organism>
<sequence length="284" mass="30079">MPRVRHRLGVLSSGGNITFAQREFTRPTNVLFDVDGTLTDASSRVLPENIRALQQLHAAGIPITLATGRIIAGAADILAEAGVPGWVVAEGGSIVWDGHTVVRRHPLGAATYARAVRFAEEHRLGMVVNGEEGVVVQSFGAPLFEDVICNASAGREPLRGDVAALAADTITKLSFSGTETQLDRLQELWQAAFPGAVRGHAHFVDVVAPGVTKWEGIELALRARGLEAEHTLGVGDSANDIPWMREIALSYAMPQASAETQAAARWILPAGPAPVADLVAAVLR</sequence>
<dbReference type="Pfam" id="PF08282">
    <property type="entry name" value="Hydrolase_3"/>
    <property type="match status" value="1"/>
</dbReference>
<proteinExistence type="predicted"/>
<accession>A0ABZ0REE5</accession>
<dbReference type="RefSeq" id="WP_016442888.1">
    <property type="nucleotide sequence ID" value="NZ_CP138854.1"/>
</dbReference>
<dbReference type="PANTHER" id="PTHR10000:SF8">
    <property type="entry name" value="HAD SUPERFAMILY HYDROLASE-LIKE, TYPE 3"/>
    <property type="match status" value="1"/>
</dbReference>
<reference evidence="1 2" key="1">
    <citation type="submission" date="2023-10" db="EMBL/GenBank/DDBJ databases">
        <authorList>
            <person name="Choi B."/>
        </authorList>
    </citation>
    <scope>NUCLEOTIDE SEQUENCE [LARGE SCALE GENOMIC DNA]</scope>
    <source>
        <strain evidence="1 2">UMB5448B</strain>
    </source>
</reference>
<evidence type="ECO:0000313" key="1">
    <source>
        <dbReference type="EMBL" id="WPJ89753.1"/>
    </source>
</evidence>
<keyword evidence="2" id="KW-1185">Reference proteome</keyword>
<dbReference type="SUPFAM" id="SSF56784">
    <property type="entry name" value="HAD-like"/>
    <property type="match status" value="1"/>
</dbReference>
<dbReference type="PANTHER" id="PTHR10000">
    <property type="entry name" value="PHOSPHOSERINE PHOSPHATASE"/>
    <property type="match status" value="1"/>
</dbReference>
<dbReference type="EC" id="3.1.3.-" evidence="1"/>
<name>A0ABZ0REE5_9ACTO</name>
<dbReference type="InterPro" id="IPR036412">
    <property type="entry name" value="HAD-like_sf"/>
</dbReference>
<keyword evidence="1" id="KW-0378">Hydrolase</keyword>
<dbReference type="Proteomes" id="UP001323411">
    <property type="component" value="Chromosome"/>
</dbReference>
<dbReference type="GeneID" id="83608004"/>
<protein>
    <submittedName>
        <fullName evidence="1">HAD family hydrolase</fullName>
        <ecNumber evidence="1">3.1.3.-</ecNumber>
    </submittedName>
</protein>
<gene>
    <name evidence="1" type="ORF">R0V15_03960</name>
</gene>
<dbReference type="NCBIfam" id="TIGR01484">
    <property type="entry name" value="HAD-SF-IIB"/>
    <property type="match status" value="1"/>
</dbReference>
<evidence type="ECO:0000313" key="2">
    <source>
        <dbReference type="Proteomes" id="UP001323411"/>
    </source>
</evidence>
<dbReference type="Gene3D" id="3.40.50.1000">
    <property type="entry name" value="HAD superfamily/HAD-like"/>
    <property type="match status" value="1"/>
</dbReference>
<dbReference type="GO" id="GO:0016787">
    <property type="term" value="F:hydrolase activity"/>
    <property type="evidence" value="ECO:0007669"/>
    <property type="project" value="UniProtKB-KW"/>
</dbReference>
<dbReference type="InterPro" id="IPR023214">
    <property type="entry name" value="HAD_sf"/>
</dbReference>